<comment type="similarity">
    <text evidence="7">Belongs to the phospholipase A2 family.</text>
</comment>
<dbReference type="GO" id="GO:0005543">
    <property type="term" value="F:phospholipid binding"/>
    <property type="evidence" value="ECO:0007669"/>
    <property type="project" value="TreeGrafter"/>
</dbReference>
<feature type="signal peptide" evidence="8">
    <location>
        <begin position="1"/>
        <end position="18"/>
    </location>
</feature>
<keyword evidence="8" id="KW-0443">Lipid metabolism</keyword>
<evidence type="ECO:0000313" key="11">
    <source>
        <dbReference type="RefSeq" id="XP_013386679.1"/>
    </source>
</evidence>
<dbReference type="RefSeq" id="XP_013386679.1">
    <property type="nucleotide sequence ID" value="XM_013531225.1"/>
</dbReference>
<feature type="disulfide bond" evidence="6">
    <location>
        <begin position="88"/>
        <end position="121"/>
    </location>
</feature>
<keyword evidence="5 8" id="KW-0106">Calcium</keyword>
<feature type="active site" evidence="4">
    <location>
        <position position="129"/>
    </location>
</feature>
<dbReference type="InterPro" id="IPR033112">
    <property type="entry name" value="PLA2_Asp_AS"/>
</dbReference>
<dbReference type="Gene3D" id="1.20.90.10">
    <property type="entry name" value="Phospholipase A2 domain"/>
    <property type="match status" value="1"/>
</dbReference>
<comment type="subcellular location">
    <subcellularLocation>
        <location evidence="1 8">Secreted</location>
    </subcellularLocation>
</comment>
<dbReference type="Pfam" id="PF00068">
    <property type="entry name" value="Phospholip_A2_1"/>
    <property type="match status" value="1"/>
</dbReference>
<dbReference type="InParanoid" id="A0A1S3HNR9"/>
<dbReference type="KEGG" id="lak:106156114"/>
<evidence type="ECO:0000256" key="3">
    <source>
        <dbReference type="ARBA" id="ARBA00023157"/>
    </source>
</evidence>
<keyword evidence="5" id="KW-0479">Metal-binding</keyword>
<gene>
    <name evidence="11" type="primary">LOC106156114</name>
</gene>
<dbReference type="InterPro" id="IPR036444">
    <property type="entry name" value="PLipase_A2_dom_sf"/>
</dbReference>
<keyword evidence="2 8" id="KW-0964">Secreted</keyword>
<dbReference type="PROSITE" id="PS00118">
    <property type="entry name" value="PA2_HIS"/>
    <property type="match status" value="1"/>
</dbReference>
<dbReference type="GO" id="GO:0016042">
    <property type="term" value="P:lipid catabolic process"/>
    <property type="evidence" value="ECO:0007669"/>
    <property type="project" value="InterPro"/>
</dbReference>
<dbReference type="GO" id="GO:0006644">
    <property type="term" value="P:phospholipid metabolic process"/>
    <property type="evidence" value="ECO:0007669"/>
    <property type="project" value="InterPro"/>
</dbReference>
<evidence type="ECO:0000256" key="8">
    <source>
        <dbReference type="RuleBase" id="RU361236"/>
    </source>
</evidence>
<sequence length="159" mass="17859">MKFYMLVAVILLIQGVEMSPKKKPKEWGQANSVVEFGSLVLCYTDSVTAFQLADYGCYCGYGGSGQTVDAMDECCKIHDKCLNTVGSCYTYYAFYSYTGCDGSGTDATCRPPSYYWFYGQCRYKLCQCDLEAAKCFKNALPSFNPRSYYNYNAQPNNVC</sequence>
<dbReference type="PRINTS" id="PR00389">
    <property type="entry name" value="PHPHLIPASEA2"/>
</dbReference>
<feature type="disulfide bond" evidence="6">
    <location>
        <begin position="109"/>
        <end position="126"/>
    </location>
</feature>
<evidence type="ECO:0000256" key="6">
    <source>
        <dbReference type="PIRSR" id="PIRSR601211-3"/>
    </source>
</evidence>
<dbReference type="InterPro" id="IPR033113">
    <property type="entry name" value="PLA2_histidine"/>
</dbReference>
<feature type="active site" evidence="4">
    <location>
        <position position="78"/>
    </location>
</feature>
<feature type="binding site" evidence="5">
    <location>
        <position position="58"/>
    </location>
    <ligand>
        <name>Ca(2+)</name>
        <dbReference type="ChEBI" id="CHEBI:29108"/>
    </ligand>
</feature>
<feature type="binding site" evidence="5">
    <location>
        <position position="62"/>
    </location>
    <ligand>
        <name>Ca(2+)</name>
        <dbReference type="ChEBI" id="CHEBI:29108"/>
    </ligand>
</feature>
<comment type="cofactor">
    <cofactor evidence="5">
        <name>Ca(2+)</name>
        <dbReference type="ChEBI" id="CHEBI:29108"/>
    </cofactor>
    <text evidence="5">Binds 1 Ca(2+) ion per subunit.</text>
</comment>
<dbReference type="GO" id="GO:0047498">
    <property type="term" value="F:calcium-dependent phospholipase A2 activity"/>
    <property type="evidence" value="ECO:0007669"/>
    <property type="project" value="TreeGrafter"/>
</dbReference>
<evidence type="ECO:0000256" key="5">
    <source>
        <dbReference type="PIRSR" id="PIRSR601211-2"/>
    </source>
</evidence>
<dbReference type="GO" id="GO:0005576">
    <property type="term" value="C:extracellular region"/>
    <property type="evidence" value="ECO:0007669"/>
    <property type="project" value="UniProtKB-SubCell"/>
</dbReference>
<dbReference type="GO" id="GO:0005509">
    <property type="term" value="F:calcium ion binding"/>
    <property type="evidence" value="ECO:0007669"/>
    <property type="project" value="InterPro"/>
</dbReference>
<dbReference type="InterPro" id="IPR001211">
    <property type="entry name" value="PLA2"/>
</dbReference>
<dbReference type="GO" id="GO:0050482">
    <property type="term" value="P:arachidonate secretion"/>
    <property type="evidence" value="ECO:0007669"/>
    <property type="project" value="InterPro"/>
</dbReference>
<dbReference type="GeneID" id="106156114"/>
<dbReference type="EC" id="3.1.1.4" evidence="8"/>
<keyword evidence="8" id="KW-0378">Hydrolase</keyword>
<keyword evidence="3 6" id="KW-1015">Disulfide bond</keyword>
<dbReference type="Proteomes" id="UP000085678">
    <property type="component" value="Unplaced"/>
</dbReference>
<dbReference type="SUPFAM" id="SSF48619">
    <property type="entry name" value="Phospholipase A2, PLA2"/>
    <property type="match status" value="1"/>
</dbReference>
<organism evidence="10 11">
    <name type="scientific">Lingula anatina</name>
    <name type="common">Brachiopod</name>
    <name type="synonym">Lingula unguis</name>
    <dbReference type="NCBI Taxonomy" id="7574"/>
    <lineage>
        <taxon>Eukaryota</taxon>
        <taxon>Metazoa</taxon>
        <taxon>Spiralia</taxon>
        <taxon>Lophotrochozoa</taxon>
        <taxon>Brachiopoda</taxon>
        <taxon>Linguliformea</taxon>
        <taxon>Lingulata</taxon>
        <taxon>Lingulida</taxon>
        <taxon>Linguloidea</taxon>
        <taxon>Lingulidae</taxon>
        <taxon>Lingula</taxon>
    </lineage>
</organism>
<name>A0A1S3HNR9_LINAN</name>
<reference evidence="11" key="1">
    <citation type="submission" date="2025-08" db="UniProtKB">
        <authorList>
            <consortium name="RefSeq"/>
        </authorList>
    </citation>
    <scope>IDENTIFICATION</scope>
    <source>
        <tissue evidence="11">Gonads</tissue>
    </source>
</reference>
<evidence type="ECO:0000256" key="1">
    <source>
        <dbReference type="ARBA" id="ARBA00004613"/>
    </source>
</evidence>
<feature type="disulfide bond" evidence="6">
    <location>
        <begin position="74"/>
        <end position="135"/>
    </location>
</feature>
<dbReference type="InterPro" id="IPR016090">
    <property type="entry name" value="PLA2-like_dom"/>
</dbReference>
<evidence type="ECO:0000313" key="10">
    <source>
        <dbReference type="Proteomes" id="UP000085678"/>
    </source>
</evidence>
<dbReference type="STRING" id="7574.A0A1S3HNR9"/>
<feature type="chain" id="PRO_5010002277" description="Phospholipase A2" evidence="8">
    <location>
        <begin position="19"/>
        <end position="159"/>
    </location>
</feature>
<feature type="domain" description="Phospholipase A2-like central" evidence="9">
    <location>
        <begin position="32"/>
        <end position="154"/>
    </location>
</feature>
<dbReference type="PANTHER" id="PTHR11716:SF51">
    <property type="entry name" value="PHOSPHOLIPASE A2"/>
    <property type="match status" value="1"/>
</dbReference>
<dbReference type="OrthoDB" id="6065025at2759"/>
<dbReference type="PROSITE" id="PS00119">
    <property type="entry name" value="PA2_ASP"/>
    <property type="match status" value="1"/>
</dbReference>
<feature type="disulfide bond" evidence="6">
    <location>
        <begin position="59"/>
        <end position="75"/>
    </location>
</feature>
<protein>
    <recommendedName>
        <fullName evidence="8">Phospholipase A2</fullName>
        <ecNumber evidence="8">3.1.1.4</ecNumber>
    </recommendedName>
</protein>
<feature type="binding site" evidence="5">
    <location>
        <position position="79"/>
    </location>
    <ligand>
        <name>Ca(2+)</name>
        <dbReference type="ChEBI" id="CHEBI:29108"/>
    </ligand>
</feature>
<evidence type="ECO:0000256" key="7">
    <source>
        <dbReference type="RuleBase" id="RU003654"/>
    </source>
</evidence>
<dbReference type="AlphaFoldDB" id="A0A1S3HNR9"/>
<dbReference type="SMART" id="SM00085">
    <property type="entry name" value="PA2c"/>
    <property type="match status" value="1"/>
</dbReference>
<evidence type="ECO:0000256" key="4">
    <source>
        <dbReference type="PIRSR" id="PIRSR601211-1"/>
    </source>
</evidence>
<keyword evidence="8" id="KW-0732">Signal</keyword>
<dbReference type="OMA" id="AMDECCK"/>
<dbReference type="PANTHER" id="PTHR11716">
    <property type="entry name" value="PHOSPHOLIPASE A2 FAMILY MEMBER"/>
    <property type="match status" value="1"/>
</dbReference>
<keyword evidence="10" id="KW-1185">Reference proteome</keyword>
<accession>A0A1S3HNR9</accession>
<evidence type="ECO:0000256" key="2">
    <source>
        <dbReference type="ARBA" id="ARBA00022525"/>
    </source>
</evidence>
<feature type="disulfide bond" evidence="6">
    <location>
        <begin position="81"/>
        <end position="128"/>
    </location>
</feature>
<comment type="catalytic activity">
    <reaction evidence="8">
        <text>a 1,2-diacyl-sn-glycero-3-phosphocholine + H2O = a 1-acyl-sn-glycero-3-phosphocholine + a fatty acid + H(+)</text>
        <dbReference type="Rhea" id="RHEA:15801"/>
        <dbReference type="ChEBI" id="CHEBI:15377"/>
        <dbReference type="ChEBI" id="CHEBI:15378"/>
        <dbReference type="ChEBI" id="CHEBI:28868"/>
        <dbReference type="ChEBI" id="CHEBI:57643"/>
        <dbReference type="ChEBI" id="CHEBI:58168"/>
        <dbReference type="EC" id="3.1.1.4"/>
    </reaction>
</comment>
<evidence type="ECO:0000259" key="9">
    <source>
        <dbReference type="SMART" id="SM00085"/>
    </source>
</evidence>
<feature type="binding site" evidence="5">
    <location>
        <position position="60"/>
    </location>
    <ligand>
        <name>Ca(2+)</name>
        <dbReference type="ChEBI" id="CHEBI:29108"/>
    </ligand>
</feature>
<proteinExistence type="inferred from homology"/>